<dbReference type="GO" id="GO:0005737">
    <property type="term" value="C:cytoplasm"/>
    <property type="evidence" value="ECO:0007669"/>
    <property type="project" value="UniProtKB-SubCell"/>
</dbReference>
<evidence type="ECO:0000256" key="3">
    <source>
        <dbReference type="ARBA" id="ARBA00022598"/>
    </source>
</evidence>
<gene>
    <name evidence="8" type="primary">tilS</name>
    <name evidence="10" type="ORF">NPRO_25120</name>
</gene>
<dbReference type="Pfam" id="PF01171">
    <property type="entry name" value="ATP_bind_3"/>
    <property type="match status" value="1"/>
</dbReference>
<comment type="domain">
    <text evidence="8">The N-terminal region contains the highly conserved SGGXDS motif, predicted to be a P-loop motif involved in ATP binding.</text>
</comment>
<dbReference type="GO" id="GO:0006400">
    <property type="term" value="P:tRNA modification"/>
    <property type="evidence" value="ECO:0007669"/>
    <property type="project" value="UniProtKB-UniRule"/>
</dbReference>
<dbReference type="InterPro" id="IPR012094">
    <property type="entry name" value="tRNA_Ile_lys_synt"/>
</dbReference>
<dbReference type="Gene3D" id="3.40.50.620">
    <property type="entry name" value="HUPs"/>
    <property type="match status" value="1"/>
</dbReference>
<evidence type="ECO:0000313" key="11">
    <source>
        <dbReference type="Proteomes" id="UP000662873"/>
    </source>
</evidence>
<comment type="catalytic activity">
    <reaction evidence="7 8">
        <text>cytidine(34) in tRNA(Ile2) + L-lysine + ATP = lysidine(34) in tRNA(Ile2) + AMP + diphosphate + H(+)</text>
        <dbReference type="Rhea" id="RHEA:43744"/>
        <dbReference type="Rhea" id="RHEA-COMP:10625"/>
        <dbReference type="Rhea" id="RHEA-COMP:10670"/>
        <dbReference type="ChEBI" id="CHEBI:15378"/>
        <dbReference type="ChEBI" id="CHEBI:30616"/>
        <dbReference type="ChEBI" id="CHEBI:32551"/>
        <dbReference type="ChEBI" id="CHEBI:33019"/>
        <dbReference type="ChEBI" id="CHEBI:82748"/>
        <dbReference type="ChEBI" id="CHEBI:83665"/>
        <dbReference type="ChEBI" id="CHEBI:456215"/>
        <dbReference type="EC" id="6.3.4.19"/>
    </reaction>
</comment>
<keyword evidence="6 8" id="KW-0067">ATP-binding</keyword>
<sequence length="481" mass="53150">MSQLSAANEMAESLRRYLEDSQLIPKDSKVLVGVSGGADSTCLLHLLHALGYEVVAAHLHHGQRAEGADEQRRVRQFCESLGVAVAEGYADVPAIAKLHGIGVEEAGRRARYEFFEQAANRLGCELIATAHTRSDTAETVLFHLARGSGLSGVTGIPERRGTIVRPLLRFSRQQTIAYCQELGFEIAEDPSNKDLSLSRARIRHRVLPELEKAHPGAEASIARFAESARVDLEFLDSVAAAALDHCAHDPNGPLSFLTEDCEIVLARSRLLHLHESTLRRGTRMAVQALGGDLDQPLVSQLLQAIRTQPKASFTSLGGDVVVECEGDWVHFQKARIDTFDRQPIEAPGETESPLWNWRMEIREEAAPETQPRDSLTCWLDPSKVSNGLYARTLLPGERGQPLGFEGSRKLTDLIAEAKLTRAARKRIPVICDMIGPVWIPGVCLMDRAAARERIERSWRTFFGPYGSNNRRTAETTRSTET</sequence>
<evidence type="ECO:0000256" key="4">
    <source>
        <dbReference type="ARBA" id="ARBA00022694"/>
    </source>
</evidence>
<dbReference type="InterPro" id="IPR011063">
    <property type="entry name" value="TilS/TtcA_N"/>
</dbReference>
<dbReference type="EC" id="6.3.4.19" evidence="8"/>
<dbReference type="PANTHER" id="PTHR43033">
    <property type="entry name" value="TRNA(ILE)-LYSIDINE SYNTHASE-RELATED"/>
    <property type="match status" value="1"/>
</dbReference>
<keyword evidence="3 8" id="KW-0436">Ligase</keyword>
<dbReference type="SUPFAM" id="SSF52402">
    <property type="entry name" value="Adenine nucleotide alpha hydrolases-like"/>
    <property type="match status" value="1"/>
</dbReference>
<dbReference type="Proteomes" id="UP000662873">
    <property type="component" value="Chromosome"/>
</dbReference>
<feature type="binding site" evidence="8">
    <location>
        <begin position="35"/>
        <end position="40"/>
    </location>
    <ligand>
        <name>ATP</name>
        <dbReference type="ChEBI" id="CHEBI:30616"/>
    </ligand>
</feature>
<dbReference type="PANTHER" id="PTHR43033:SF1">
    <property type="entry name" value="TRNA(ILE)-LYSIDINE SYNTHASE-RELATED"/>
    <property type="match status" value="1"/>
</dbReference>
<evidence type="ECO:0000256" key="6">
    <source>
        <dbReference type="ARBA" id="ARBA00022840"/>
    </source>
</evidence>
<dbReference type="CDD" id="cd01992">
    <property type="entry name" value="TilS_N"/>
    <property type="match status" value="1"/>
</dbReference>
<dbReference type="GO" id="GO:0032267">
    <property type="term" value="F:tRNA(Ile)-lysidine synthase activity"/>
    <property type="evidence" value="ECO:0007669"/>
    <property type="project" value="UniProtKB-EC"/>
</dbReference>
<comment type="subcellular location">
    <subcellularLocation>
        <location evidence="1 8">Cytoplasm</location>
    </subcellularLocation>
</comment>
<dbReference type="InterPro" id="IPR014729">
    <property type="entry name" value="Rossmann-like_a/b/a_fold"/>
</dbReference>
<dbReference type="InterPro" id="IPR012796">
    <property type="entry name" value="Lysidine-tRNA-synth_C"/>
</dbReference>
<keyword evidence="2 8" id="KW-0963">Cytoplasm</keyword>
<proteinExistence type="inferred from homology"/>
<feature type="domain" description="Lysidine-tRNA(Ile) synthetase C-terminal" evidence="9">
    <location>
        <begin position="388"/>
        <end position="458"/>
    </location>
</feature>
<evidence type="ECO:0000256" key="8">
    <source>
        <dbReference type="HAMAP-Rule" id="MF_01161"/>
    </source>
</evidence>
<evidence type="ECO:0000256" key="7">
    <source>
        <dbReference type="ARBA" id="ARBA00048539"/>
    </source>
</evidence>
<evidence type="ECO:0000256" key="1">
    <source>
        <dbReference type="ARBA" id="ARBA00004496"/>
    </source>
</evidence>
<name>A0A809S6J5_9BACT</name>
<dbReference type="NCBIfam" id="TIGR02433">
    <property type="entry name" value="lysidine_TilS_C"/>
    <property type="match status" value="1"/>
</dbReference>
<keyword evidence="4 8" id="KW-0819">tRNA processing</keyword>
<dbReference type="GO" id="GO:0005524">
    <property type="term" value="F:ATP binding"/>
    <property type="evidence" value="ECO:0007669"/>
    <property type="project" value="UniProtKB-UniRule"/>
</dbReference>
<comment type="similarity">
    <text evidence="8">Belongs to the tRNA(Ile)-lysidine synthase family.</text>
</comment>
<dbReference type="AlphaFoldDB" id="A0A809S6J5"/>
<evidence type="ECO:0000256" key="5">
    <source>
        <dbReference type="ARBA" id="ARBA00022741"/>
    </source>
</evidence>
<dbReference type="NCBIfam" id="TIGR02432">
    <property type="entry name" value="lysidine_TilS_N"/>
    <property type="match status" value="1"/>
</dbReference>
<evidence type="ECO:0000256" key="2">
    <source>
        <dbReference type="ARBA" id="ARBA00022490"/>
    </source>
</evidence>
<dbReference type="InterPro" id="IPR012795">
    <property type="entry name" value="tRNA_Ile_lys_synt_N"/>
</dbReference>
<protein>
    <recommendedName>
        <fullName evidence="8">tRNA(Ile)-lysidine synthase</fullName>
        <ecNumber evidence="8">6.3.4.19</ecNumber>
    </recommendedName>
    <alternativeName>
        <fullName evidence="8">tRNA(Ile)-2-lysyl-cytidine synthase</fullName>
    </alternativeName>
    <alternativeName>
        <fullName evidence="8">tRNA(Ile)-lysidine synthetase</fullName>
    </alternativeName>
</protein>
<dbReference type="SUPFAM" id="SSF56037">
    <property type="entry name" value="PheT/TilS domain"/>
    <property type="match status" value="1"/>
</dbReference>
<comment type="function">
    <text evidence="8">Ligates lysine onto the cytidine present at position 34 of the AUA codon-specific tRNA(Ile) that contains the anticodon CAU, in an ATP-dependent manner. Cytidine is converted to lysidine, thus changing the amino acid specificity of the tRNA from methionine to isoleucine.</text>
</comment>
<evidence type="ECO:0000313" key="10">
    <source>
        <dbReference type="EMBL" id="BBO24917.1"/>
    </source>
</evidence>
<dbReference type="SMART" id="SM00977">
    <property type="entry name" value="TilS_C"/>
    <property type="match status" value="1"/>
</dbReference>
<accession>A0A809S6J5</accession>
<dbReference type="EMBL" id="AP021858">
    <property type="protein sequence ID" value="BBO24917.1"/>
    <property type="molecule type" value="Genomic_DNA"/>
</dbReference>
<dbReference type="KEGG" id="npy:NPRO_25120"/>
<dbReference type="HAMAP" id="MF_01161">
    <property type="entry name" value="tRNA_Ile_lys_synt"/>
    <property type="match status" value="1"/>
</dbReference>
<organism evidence="10 11">
    <name type="scientific">Candidatus Nitrosymbiomonas proteolyticus</name>
    <dbReference type="NCBI Taxonomy" id="2608984"/>
    <lineage>
        <taxon>Bacteria</taxon>
        <taxon>Bacillati</taxon>
        <taxon>Armatimonadota</taxon>
        <taxon>Armatimonadota incertae sedis</taxon>
        <taxon>Candidatus Nitrosymbiomonas</taxon>
    </lineage>
</organism>
<reference evidence="10" key="1">
    <citation type="journal article" name="DNA Res.">
        <title>The physiological potential of anammox bacteria as revealed by their core genome structure.</title>
        <authorList>
            <person name="Okubo T."/>
            <person name="Toyoda A."/>
            <person name="Fukuhara K."/>
            <person name="Uchiyama I."/>
            <person name="Harigaya Y."/>
            <person name="Kuroiwa M."/>
            <person name="Suzuki T."/>
            <person name="Murakami Y."/>
            <person name="Suwa Y."/>
            <person name="Takami H."/>
        </authorList>
    </citation>
    <scope>NUCLEOTIDE SEQUENCE</scope>
    <source>
        <strain evidence="10">317325-2</strain>
    </source>
</reference>
<dbReference type="SUPFAM" id="SSF82829">
    <property type="entry name" value="MesJ substrate recognition domain-like"/>
    <property type="match status" value="1"/>
</dbReference>
<evidence type="ECO:0000259" key="9">
    <source>
        <dbReference type="SMART" id="SM00977"/>
    </source>
</evidence>
<keyword evidence="5 8" id="KW-0547">Nucleotide-binding</keyword>
<dbReference type="Pfam" id="PF11734">
    <property type="entry name" value="TilS_C"/>
    <property type="match status" value="1"/>
</dbReference>